<dbReference type="InterPro" id="IPR019411">
    <property type="entry name" value="MMM1_dom"/>
</dbReference>
<evidence type="ECO:0000256" key="3">
    <source>
        <dbReference type="ARBA" id="ARBA00022824"/>
    </source>
</evidence>
<evidence type="ECO:0000256" key="7">
    <source>
        <dbReference type="ARBA" id="ARBA00023136"/>
    </source>
</evidence>
<dbReference type="PANTHER" id="PTHR13466:SF0">
    <property type="entry name" value="SMP-LTD DOMAIN-CONTAINING PROTEIN"/>
    <property type="match status" value="1"/>
</dbReference>
<dbReference type="CDD" id="cd21671">
    <property type="entry name" value="SMP_Mmm1"/>
    <property type="match status" value="1"/>
</dbReference>
<feature type="transmembrane region" description="Helical" evidence="9">
    <location>
        <begin position="99"/>
        <end position="119"/>
    </location>
</feature>
<evidence type="ECO:0000256" key="9">
    <source>
        <dbReference type="SAM" id="Phobius"/>
    </source>
</evidence>
<dbReference type="Proteomes" id="UP000018144">
    <property type="component" value="Unassembled WGS sequence"/>
</dbReference>
<comment type="similarity">
    <text evidence="8">Belongs to the MMM1 family.</text>
</comment>
<dbReference type="GO" id="GO:0045040">
    <property type="term" value="P:protein insertion into mitochondrial outer membrane"/>
    <property type="evidence" value="ECO:0007669"/>
    <property type="project" value="UniProtKB-UniRule"/>
</dbReference>
<keyword evidence="3 8" id="KW-0256">Endoplasmic reticulum</keyword>
<keyword evidence="12" id="KW-1185">Reference proteome</keyword>
<dbReference type="GO" id="GO:1990456">
    <property type="term" value="P:mitochondrion-endoplasmic reticulum membrane tethering"/>
    <property type="evidence" value="ECO:0007669"/>
    <property type="project" value="TreeGrafter"/>
</dbReference>
<dbReference type="eggNOG" id="ENOG502QUUW">
    <property type="taxonomic scope" value="Eukaryota"/>
</dbReference>
<evidence type="ECO:0000256" key="2">
    <source>
        <dbReference type="ARBA" id="ARBA00022692"/>
    </source>
</evidence>
<organism evidence="11 12">
    <name type="scientific">Pyronema omphalodes (strain CBS 100304)</name>
    <name type="common">Pyronema confluens</name>
    <dbReference type="NCBI Taxonomy" id="1076935"/>
    <lineage>
        <taxon>Eukaryota</taxon>
        <taxon>Fungi</taxon>
        <taxon>Dikarya</taxon>
        <taxon>Ascomycota</taxon>
        <taxon>Pezizomycotina</taxon>
        <taxon>Pezizomycetes</taxon>
        <taxon>Pezizales</taxon>
        <taxon>Pyronemataceae</taxon>
        <taxon>Pyronema</taxon>
    </lineage>
</organism>
<evidence type="ECO:0000313" key="12">
    <source>
        <dbReference type="Proteomes" id="UP000018144"/>
    </source>
</evidence>
<dbReference type="GO" id="GO:0008289">
    <property type="term" value="F:lipid binding"/>
    <property type="evidence" value="ECO:0007669"/>
    <property type="project" value="UniProtKB-KW"/>
</dbReference>
<evidence type="ECO:0000313" key="11">
    <source>
        <dbReference type="EMBL" id="CCX07209.1"/>
    </source>
</evidence>
<comment type="subcellular location">
    <subcellularLocation>
        <location evidence="8">Endoplasmic reticulum membrane</location>
        <topology evidence="8">Single-pass type I membrane protein</topology>
    </subcellularLocation>
    <text evidence="8">The ERMES/MDM complex localizes to a few discrete foci (around 10 per single cell), that represent mitochondria-endoplasmic reticulum junctions. These foci are often found next to mtDNA nucleoids.</text>
</comment>
<keyword evidence="5" id="KW-0445">Lipid transport</keyword>
<comment type="function">
    <text evidence="8">Component of the ERMES/MDM complex, which serves as a molecular tether to connect the endoplasmic reticulum (ER) and mitochondria. Components of this complex are involved in the control of mitochondrial shape and protein biogenesis, and function in nonvesicular lipid trafficking between the ER and mitochondria. The MDM12-MMM1 subcomplex functions in the major beta-barrel assembly pathway that is responsible for biogenesis of all outer membrane beta-barrel proteins, and acts in a late step after the SAM complex. The MDM10-MDM12-MMM1 subcomplex further acts in the TOM40-specific pathway after the action of the MDM12-MMM1 complex. Essential for establishing and maintaining the structure of mitochondria and maintenance of mtDNA nucleoids.</text>
</comment>
<dbReference type="HAMAP" id="MF_03103">
    <property type="entry name" value="Mmm1"/>
    <property type="match status" value="1"/>
</dbReference>
<evidence type="ECO:0000256" key="4">
    <source>
        <dbReference type="ARBA" id="ARBA00022989"/>
    </source>
</evidence>
<evidence type="ECO:0000256" key="5">
    <source>
        <dbReference type="ARBA" id="ARBA00023055"/>
    </source>
</evidence>
<evidence type="ECO:0000259" key="10">
    <source>
        <dbReference type="PROSITE" id="PS51847"/>
    </source>
</evidence>
<dbReference type="PROSITE" id="PS51847">
    <property type="entry name" value="SMP"/>
    <property type="match status" value="1"/>
</dbReference>
<dbReference type="OrthoDB" id="5599157at2759"/>
<dbReference type="GO" id="GO:0005789">
    <property type="term" value="C:endoplasmic reticulum membrane"/>
    <property type="evidence" value="ECO:0007669"/>
    <property type="project" value="UniProtKB-SubCell"/>
</dbReference>
<feature type="topological domain" description="Lumenal" evidence="8">
    <location>
        <begin position="1"/>
        <end position="99"/>
    </location>
</feature>
<dbReference type="AlphaFoldDB" id="U4LAM1"/>
<sequence length="404" mass="45086">MLIRHTSRPALELHQKFPFANGGMDHTYRVCPSSPVNAIRASHCVASYKTPVPAPVTSVTQVPAALSITPLSMPQEVHIPLSEYVALTSGRSNWSFTHGLLLGQFSVIIVIIIFIRFFIFGPSPSENIYPTKRRVITKKRSSLLRNPPPATISTILSKTYYNVSSHQPESLDWFNVLIAQTLAQFRADAVRDDALLNSLRNVLNSGKKPDFLSEIIISEVALGEEFPIFSNCRISPSEDDPTKLQARMDVDLNDVLTLGIETKLMLNWPTPGVAVLPVALAVSIMRFSGTLQIAFIPSSSNTSTTLAFSFLDDYRLDISVKSLLGSRSRLQDVPKIAQLVESKLHQWIDERCVEPKFQQIVLPSLWPRKKTTREQSREGEMLELAPDGVRRRRGTMSGLEVPRL</sequence>
<keyword evidence="4 8" id="KW-1133">Transmembrane helix</keyword>
<keyword evidence="1" id="KW-0813">Transport</keyword>
<dbReference type="InterPro" id="IPR027537">
    <property type="entry name" value="Mmm1"/>
</dbReference>
<dbReference type="GO" id="GO:0015914">
    <property type="term" value="P:phospholipid transport"/>
    <property type="evidence" value="ECO:0007669"/>
    <property type="project" value="TreeGrafter"/>
</dbReference>
<keyword evidence="7 8" id="KW-0472">Membrane</keyword>
<proteinExistence type="inferred from homology"/>
<dbReference type="PANTHER" id="PTHR13466">
    <property type="entry name" value="TEX2 PROTEIN-RELATED"/>
    <property type="match status" value="1"/>
</dbReference>
<feature type="domain" description="SMP-LTD" evidence="10">
    <location>
        <begin position="167"/>
        <end position="363"/>
    </location>
</feature>
<comment type="subunit">
    <text evidence="8">Homodimer. Component of the ER-mitochondria encounter structure (ERMES) or MDM complex, composed of MMM1, MDM10, MDM12 and MDM34. A MMM1 homodimer associates with one molecule of MDM12 on each side in a pairwise head-to-tail manner, and the SMP-LTD domains of MMM1 and MDM12 generate a continuous hydrophobic tunnel for phospholipid trafficking.</text>
</comment>
<name>U4LAM1_PYROM</name>
<dbReference type="EMBL" id="HF935341">
    <property type="protein sequence ID" value="CCX07209.1"/>
    <property type="molecule type" value="Genomic_DNA"/>
</dbReference>
<dbReference type="OMA" id="WSFTQGL"/>
<accession>U4LAM1</accession>
<gene>
    <name evidence="8" type="primary">MMM1</name>
    <name evidence="11" type="ORF">PCON_06798</name>
</gene>
<dbReference type="STRING" id="1076935.U4LAM1"/>
<keyword evidence="2 8" id="KW-0812">Transmembrane</keyword>
<dbReference type="InterPro" id="IPR031468">
    <property type="entry name" value="SMP_LBD"/>
</dbReference>
<dbReference type="Pfam" id="PF10296">
    <property type="entry name" value="MMM1"/>
    <property type="match status" value="1"/>
</dbReference>
<protein>
    <recommendedName>
        <fullName evidence="8">Maintenance of mitochondrial morphology protein 1</fullName>
    </recommendedName>
</protein>
<evidence type="ECO:0000256" key="6">
    <source>
        <dbReference type="ARBA" id="ARBA00023121"/>
    </source>
</evidence>
<reference evidence="11 12" key="1">
    <citation type="journal article" date="2013" name="PLoS Genet.">
        <title>The genome and development-dependent transcriptomes of Pyronema confluens: a window into fungal evolution.</title>
        <authorList>
            <person name="Traeger S."/>
            <person name="Altegoer F."/>
            <person name="Freitag M."/>
            <person name="Gabaldon T."/>
            <person name="Kempken F."/>
            <person name="Kumar A."/>
            <person name="Marcet-Houben M."/>
            <person name="Poggeler S."/>
            <person name="Stajich J.E."/>
            <person name="Nowrousian M."/>
        </authorList>
    </citation>
    <scope>NUCLEOTIDE SEQUENCE [LARGE SCALE GENOMIC DNA]</scope>
    <source>
        <strain evidence="12">CBS 100304</strain>
        <tissue evidence="11">Vegetative mycelium</tissue>
    </source>
</reference>
<keyword evidence="6" id="KW-0446">Lipid-binding</keyword>
<dbReference type="GO" id="GO:0032865">
    <property type="term" value="C:ERMES complex"/>
    <property type="evidence" value="ECO:0007669"/>
    <property type="project" value="UniProtKB-UniRule"/>
</dbReference>
<evidence type="ECO:0000256" key="1">
    <source>
        <dbReference type="ARBA" id="ARBA00022448"/>
    </source>
</evidence>
<feature type="topological domain" description="Cytoplasmic" evidence="8">
    <location>
        <begin position="121"/>
        <end position="404"/>
    </location>
</feature>
<evidence type="ECO:0000256" key="8">
    <source>
        <dbReference type="HAMAP-Rule" id="MF_03103"/>
    </source>
</evidence>